<protein>
    <submittedName>
        <fullName evidence="1">Uncharacterized protein</fullName>
    </submittedName>
</protein>
<evidence type="ECO:0000313" key="2">
    <source>
        <dbReference type="Proteomes" id="UP000185783"/>
    </source>
</evidence>
<reference evidence="1 2" key="1">
    <citation type="submission" date="2016-03" db="EMBL/GenBank/DDBJ databases">
        <title>Genome sequence of Nesiotobacter sp. nov., a moderately halophilic alphaproteobacterium isolated from the Yellow Sea, China.</title>
        <authorList>
            <person name="Zhang G."/>
            <person name="Zhang R."/>
        </authorList>
    </citation>
    <scope>NUCLEOTIDE SEQUENCE [LARGE SCALE GENOMIC DNA]</scope>
    <source>
        <strain evidence="1 2">WB1-6</strain>
    </source>
</reference>
<proteinExistence type="predicted"/>
<accession>A0A1U7JIQ4</accession>
<evidence type="ECO:0000313" key="1">
    <source>
        <dbReference type="EMBL" id="OKL44531.1"/>
    </source>
</evidence>
<keyword evidence="2" id="KW-1185">Reference proteome</keyword>
<sequence length="120" mass="13334">MVSFRKPRDASAAPIGCLNANAWITAARQHADVKRGFWVMSIKAVHWGALLKMVTNRLSQPAAKKRLDQIADIYFLCRSETRSHSAAQARAAFEKARYFKWTDRIAGPLVTTGRGASYPG</sequence>
<gene>
    <name evidence="1" type="ORF">A3843_09110</name>
</gene>
<comment type="caution">
    <text evidence="1">The sequence shown here is derived from an EMBL/GenBank/DDBJ whole genome shotgun (WGS) entry which is preliminary data.</text>
</comment>
<name>A0A1U7JIQ4_9HYPH</name>
<dbReference type="Proteomes" id="UP000185783">
    <property type="component" value="Unassembled WGS sequence"/>
</dbReference>
<dbReference type="EMBL" id="LVVZ01000014">
    <property type="protein sequence ID" value="OKL44531.1"/>
    <property type="molecule type" value="Genomic_DNA"/>
</dbReference>
<dbReference type="AlphaFoldDB" id="A0A1U7JIQ4"/>
<organism evidence="1 2">
    <name type="scientific">Pseudovibrio exalbescens</name>
    <dbReference type="NCBI Taxonomy" id="197461"/>
    <lineage>
        <taxon>Bacteria</taxon>
        <taxon>Pseudomonadati</taxon>
        <taxon>Pseudomonadota</taxon>
        <taxon>Alphaproteobacteria</taxon>
        <taxon>Hyphomicrobiales</taxon>
        <taxon>Stappiaceae</taxon>
        <taxon>Pseudovibrio</taxon>
    </lineage>
</organism>